<organism evidence="3 4">
    <name type="scientific">Erwinia amylovora NBRC 12687 = CFBP 1232</name>
    <dbReference type="NCBI Taxonomy" id="1219359"/>
    <lineage>
        <taxon>Bacteria</taxon>
        <taxon>Pseudomonadati</taxon>
        <taxon>Pseudomonadota</taxon>
        <taxon>Gammaproteobacteria</taxon>
        <taxon>Enterobacterales</taxon>
        <taxon>Erwiniaceae</taxon>
        <taxon>Erwinia</taxon>
    </lineage>
</organism>
<feature type="transmembrane region" description="Helical" evidence="1">
    <location>
        <begin position="190"/>
        <end position="207"/>
    </location>
</feature>
<dbReference type="GO" id="GO:0000271">
    <property type="term" value="P:polysaccharide biosynthetic process"/>
    <property type="evidence" value="ECO:0007669"/>
    <property type="project" value="TreeGrafter"/>
</dbReference>
<dbReference type="InterPro" id="IPR002656">
    <property type="entry name" value="Acyl_transf_3_dom"/>
</dbReference>
<reference evidence="3 4" key="2">
    <citation type="submission" date="2013-04" db="EMBL/GenBank/DDBJ databases">
        <title>Comparative genomics of 12 strains of Erwinia amylovora identifies a pan-genome with a large conserved core and provides insights into host specificity.</title>
        <authorList>
            <person name="Mann R.A."/>
            <person name="Smits T.H.M."/>
            <person name="Buehlmann A."/>
            <person name="Blom J."/>
            <person name="Goesmann A."/>
            <person name="Frey J.E."/>
            <person name="Plummer K.M."/>
            <person name="Beer S.V."/>
            <person name="Luck J."/>
            <person name="Duffy B."/>
            <person name="Rodoni B."/>
        </authorList>
    </citation>
    <scope>NUCLEOTIDE SEQUENCE [LARGE SCALE GENOMIC DNA]</scope>
    <source>
        <strain evidence="4">CFBP 1232</strain>
    </source>
</reference>
<dbReference type="EMBL" id="CAPB01000024">
    <property type="protein sequence ID" value="CCO94325.1"/>
    <property type="molecule type" value="Genomic_DNA"/>
</dbReference>
<feature type="transmembrane region" description="Helical" evidence="1">
    <location>
        <begin position="7"/>
        <end position="25"/>
    </location>
</feature>
<accession>A0A831A2M5</accession>
<feature type="transmembrane region" description="Helical" evidence="1">
    <location>
        <begin position="228"/>
        <end position="245"/>
    </location>
</feature>
<dbReference type="RefSeq" id="WP_004158507.1">
    <property type="nucleotide sequence ID" value="NZ_BAYW01000003.1"/>
</dbReference>
<protein>
    <submittedName>
        <fullName evidence="3">O-acetyltransferase</fullName>
        <ecNumber evidence="3">2.3.1.-</ecNumber>
    </submittedName>
</protein>
<dbReference type="InterPro" id="IPR050879">
    <property type="entry name" value="Acyltransferase_3"/>
</dbReference>
<dbReference type="Proteomes" id="UP000013111">
    <property type="component" value="Unassembled WGS sequence"/>
</dbReference>
<evidence type="ECO:0000256" key="1">
    <source>
        <dbReference type="SAM" id="Phobius"/>
    </source>
</evidence>
<feature type="transmembrane region" description="Helical" evidence="1">
    <location>
        <begin position="251"/>
        <end position="268"/>
    </location>
</feature>
<gene>
    <name evidence="3" type="ORF">BN437_2407</name>
</gene>
<feature type="transmembrane region" description="Helical" evidence="1">
    <location>
        <begin position="45"/>
        <end position="66"/>
    </location>
</feature>
<feature type="transmembrane region" description="Helical" evidence="1">
    <location>
        <begin position="87"/>
        <end position="105"/>
    </location>
</feature>
<proteinExistence type="predicted"/>
<feature type="transmembrane region" description="Helical" evidence="1">
    <location>
        <begin position="167"/>
        <end position="184"/>
    </location>
</feature>
<feature type="domain" description="Acyltransferase 3" evidence="2">
    <location>
        <begin position="3"/>
        <end position="332"/>
    </location>
</feature>
<name>A0A831A2M5_ERWAM</name>
<evidence type="ECO:0000313" key="4">
    <source>
        <dbReference type="Proteomes" id="UP000013111"/>
    </source>
</evidence>
<keyword evidence="1" id="KW-0812">Transmembrane</keyword>
<comment type="caution">
    <text evidence="3">The sequence shown here is derived from an EMBL/GenBank/DDBJ whole genome shotgun (WGS) entry which is preliminary data.</text>
</comment>
<dbReference type="GO" id="GO:0016747">
    <property type="term" value="F:acyltransferase activity, transferring groups other than amino-acyl groups"/>
    <property type="evidence" value="ECO:0007669"/>
    <property type="project" value="InterPro"/>
</dbReference>
<evidence type="ECO:0000259" key="2">
    <source>
        <dbReference type="Pfam" id="PF01757"/>
    </source>
</evidence>
<dbReference type="EC" id="2.3.1.-" evidence="3"/>
<dbReference type="Pfam" id="PF01757">
    <property type="entry name" value="Acyl_transf_3"/>
    <property type="match status" value="1"/>
</dbReference>
<dbReference type="AlphaFoldDB" id="A0A831A2M5"/>
<keyword evidence="1" id="KW-0472">Membrane</keyword>
<reference evidence="3 4" key="1">
    <citation type="submission" date="2012-11" db="EMBL/GenBank/DDBJ databases">
        <authorList>
            <person name="Linke B."/>
        </authorList>
    </citation>
    <scope>NUCLEOTIDE SEQUENCE [LARGE SCALE GENOMIC DNA]</scope>
    <source>
        <strain evidence="4">CFBP 1232</strain>
    </source>
</reference>
<keyword evidence="3" id="KW-0808">Transferase</keyword>
<dbReference type="GO" id="GO:0016020">
    <property type="term" value="C:membrane"/>
    <property type="evidence" value="ECO:0007669"/>
    <property type="project" value="TreeGrafter"/>
</dbReference>
<keyword evidence="1" id="KW-1133">Transmembrane helix</keyword>
<dbReference type="PANTHER" id="PTHR23028:SF53">
    <property type="entry name" value="ACYL_TRANSF_3 DOMAIN-CONTAINING PROTEIN"/>
    <property type="match status" value="1"/>
</dbReference>
<sequence length="348" mass="40067">MNRDIQVLRCIAIIFVVFVHVGMIIPENFQQLYKKVDSIFHTNMGVELFFVIAGYFLSHSLSKYQVPDRKNGFEKILIFSINKFKRLFLPVYFWAAIPMVMALLTRNTDLWYSPDVMIQKFLSTVAWMRDFSEAVSQNSFGYFWAVSLEMQTFLIFAAVYILAGKRIAVALSVVICFIMTLYRPGGEQFWWFRFDPVLFGVIAHYVLHDSIGLNRIKELTKCSKVNKAFISSLLILCLGATYNSLKPLTHFVSTSGSLISCVMLMLAVSENSFYTFLPSAINKVTTFIGDRSFSLFCCHIPSWLLVRQLFEGLQINEDYLFLAQVAGMIIFTELTFKLLEIKPNKRVF</sequence>
<keyword evidence="3" id="KW-0012">Acyltransferase</keyword>
<feature type="transmembrane region" description="Helical" evidence="1">
    <location>
        <begin position="142"/>
        <end position="162"/>
    </location>
</feature>
<dbReference type="PANTHER" id="PTHR23028">
    <property type="entry name" value="ACETYLTRANSFERASE"/>
    <property type="match status" value="1"/>
</dbReference>
<evidence type="ECO:0000313" key="3">
    <source>
        <dbReference type="EMBL" id="CCO94325.1"/>
    </source>
</evidence>
<dbReference type="GeneID" id="97606531"/>